<dbReference type="RefSeq" id="WP_069924529.1">
    <property type="nucleotide sequence ID" value="NZ_MEHK01000002.1"/>
</dbReference>
<dbReference type="Proteomes" id="UP000095705">
    <property type="component" value="Unassembled WGS sequence"/>
</dbReference>
<evidence type="ECO:0000313" key="1">
    <source>
        <dbReference type="EMBL" id="OEJ22481.1"/>
    </source>
</evidence>
<protein>
    <submittedName>
        <fullName evidence="1">Uncharacterized protein</fullName>
    </submittedName>
</protein>
<proteinExistence type="predicted"/>
<dbReference type="EMBL" id="MEHK01000002">
    <property type="protein sequence ID" value="OEJ22481.1"/>
    <property type="molecule type" value="Genomic_DNA"/>
</dbReference>
<dbReference type="AlphaFoldDB" id="A0A1E5P0F7"/>
<keyword evidence="2" id="KW-1185">Reference proteome</keyword>
<gene>
    <name evidence="1" type="ORF">BGK67_33670</name>
</gene>
<comment type="caution">
    <text evidence="1">The sequence shown here is derived from an EMBL/GenBank/DDBJ whole genome shotgun (WGS) entry which is preliminary data.</text>
</comment>
<name>A0A1E5P0F7_9ACTN</name>
<sequence length="94" mass="10462">MQVEFHRELTPAERAAWKVGESGRRAKSVFLRRPDGGTDPHDAAQRQALQNLAAAEMVTRGDIIDRFHDNVLYSLRMLAEPPTPTDTNSAPPLP</sequence>
<accession>A0A1E5P0F7</accession>
<organism evidence="1 2">
    <name type="scientific">Streptomyces subrutilus</name>
    <dbReference type="NCBI Taxonomy" id="36818"/>
    <lineage>
        <taxon>Bacteria</taxon>
        <taxon>Bacillati</taxon>
        <taxon>Actinomycetota</taxon>
        <taxon>Actinomycetes</taxon>
        <taxon>Kitasatosporales</taxon>
        <taxon>Streptomycetaceae</taxon>
        <taxon>Streptomyces</taxon>
    </lineage>
</organism>
<reference evidence="1 2" key="1">
    <citation type="submission" date="2016-08" db="EMBL/GenBank/DDBJ databases">
        <title>The complete genome of Streptomyces subrutilus 10-1-1.</title>
        <authorList>
            <person name="Chen X."/>
        </authorList>
    </citation>
    <scope>NUCLEOTIDE SEQUENCE [LARGE SCALE GENOMIC DNA]</scope>
    <source>
        <strain evidence="1 2">10-1-1</strain>
    </source>
</reference>
<evidence type="ECO:0000313" key="2">
    <source>
        <dbReference type="Proteomes" id="UP000095705"/>
    </source>
</evidence>
<dbReference type="OrthoDB" id="4304772at2"/>